<name>W4QCT1_9BACI</name>
<dbReference type="PROSITE" id="PS50887">
    <property type="entry name" value="GGDEF"/>
    <property type="match status" value="1"/>
</dbReference>
<dbReference type="SMART" id="SM00052">
    <property type="entry name" value="EAL"/>
    <property type="match status" value="1"/>
</dbReference>
<reference evidence="3" key="1">
    <citation type="journal article" date="2014" name="Genome Announc.">
        <title>Draft Genome Sequences of Three Alkaliphilic Bacillus Strains, Bacillus wakoensis JCM 9140T, Bacillus akibai JCM 9157T, and Bacillus hemicellulosilyticus JCM 9152T.</title>
        <authorList>
            <person name="Yuki M."/>
            <person name="Oshima K."/>
            <person name="Suda W."/>
            <person name="Oshida Y."/>
            <person name="Kitamura K."/>
            <person name="Iida T."/>
            <person name="Hattori M."/>
            <person name="Ohkuma M."/>
        </authorList>
    </citation>
    <scope>NUCLEOTIDE SEQUENCE [LARGE SCALE GENOMIC DNA]</scope>
    <source>
        <strain evidence="3">JCM 9152</strain>
    </source>
</reference>
<dbReference type="NCBIfam" id="TIGR00254">
    <property type="entry name" value="GGDEF"/>
    <property type="match status" value="1"/>
</dbReference>
<accession>W4QCT1</accession>
<dbReference type="InterPro" id="IPR029787">
    <property type="entry name" value="Nucleotide_cyclase"/>
</dbReference>
<dbReference type="PANTHER" id="PTHR33121">
    <property type="entry name" value="CYCLIC DI-GMP PHOSPHODIESTERASE PDEF"/>
    <property type="match status" value="1"/>
</dbReference>
<dbReference type="SUPFAM" id="SSF141868">
    <property type="entry name" value="EAL domain-like"/>
    <property type="match status" value="1"/>
</dbReference>
<dbReference type="Pfam" id="PF00990">
    <property type="entry name" value="GGDEF"/>
    <property type="match status" value="1"/>
</dbReference>
<proteinExistence type="predicted"/>
<dbReference type="AlphaFoldDB" id="W4QCT1"/>
<dbReference type="InterPro" id="IPR001633">
    <property type="entry name" value="EAL_dom"/>
</dbReference>
<dbReference type="Gene3D" id="3.20.20.450">
    <property type="entry name" value="EAL domain"/>
    <property type="match status" value="1"/>
</dbReference>
<feature type="domain" description="GGDEF" evidence="2">
    <location>
        <begin position="392"/>
        <end position="524"/>
    </location>
</feature>
<dbReference type="SUPFAM" id="SSF55781">
    <property type="entry name" value="GAF domain-like"/>
    <property type="match status" value="1"/>
</dbReference>
<dbReference type="PANTHER" id="PTHR33121:SF79">
    <property type="entry name" value="CYCLIC DI-GMP PHOSPHODIESTERASE PDED-RELATED"/>
    <property type="match status" value="1"/>
</dbReference>
<dbReference type="OrthoDB" id="9759607at2"/>
<dbReference type="InterPro" id="IPR003018">
    <property type="entry name" value="GAF"/>
</dbReference>
<dbReference type="EMBL" id="BAUU01000007">
    <property type="protein sequence ID" value="GAE29861.1"/>
    <property type="molecule type" value="Genomic_DNA"/>
</dbReference>
<dbReference type="SUPFAM" id="SSF55073">
    <property type="entry name" value="Nucleotide cyclase"/>
    <property type="match status" value="1"/>
</dbReference>
<evidence type="ECO:0000313" key="3">
    <source>
        <dbReference type="EMBL" id="GAE29861.1"/>
    </source>
</evidence>
<dbReference type="PROSITE" id="PS50883">
    <property type="entry name" value="EAL"/>
    <property type="match status" value="1"/>
</dbReference>
<dbReference type="Pfam" id="PF13185">
    <property type="entry name" value="GAF_2"/>
    <property type="match status" value="1"/>
</dbReference>
<dbReference type="InterPro" id="IPR035919">
    <property type="entry name" value="EAL_sf"/>
</dbReference>
<evidence type="ECO:0000259" key="1">
    <source>
        <dbReference type="PROSITE" id="PS50883"/>
    </source>
</evidence>
<dbReference type="RefSeq" id="WP_035341871.1">
    <property type="nucleotide sequence ID" value="NZ_BAUU01000007.1"/>
</dbReference>
<dbReference type="Gene3D" id="3.30.70.270">
    <property type="match status" value="1"/>
</dbReference>
<dbReference type="InterPro" id="IPR029016">
    <property type="entry name" value="GAF-like_dom_sf"/>
</dbReference>
<dbReference type="Gene3D" id="3.30.450.40">
    <property type="match status" value="1"/>
</dbReference>
<comment type="caution">
    <text evidence="3">The sequence shown here is derived from an EMBL/GenBank/DDBJ whole genome shotgun (WGS) entry which is preliminary data.</text>
</comment>
<feature type="domain" description="EAL" evidence="1">
    <location>
        <begin position="532"/>
        <end position="786"/>
    </location>
</feature>
<dbReference type="Pfam" id="PF00563">
    <property type="entry name" value="EAL"/>
    <property type="match status" value="1"/>
</dbReference>
<evidence type="ECO:0000313" key="4">
    <source>
        <dbReference type="Proteomes" id="UP000018895"/>
    </source>
</evidence>
<organism evidence="3 4">
    <name type="scientific">Halalkalibacter hemicellulosilyticusJCM 9152</name>
    <dbReference type="NCBI Taxonomy" id="1236971"/>
    <lineage>
        <taxon>Bacteria</taxon>
        <taxon>Bacillati</taxon>
        <taxon>Bacillota</taxon>
        <taxon>Bacilli</taxon>
        <taxon>Bacillales</taxon>
        <taxon>Bacillaceae</taxon>
        <taxon>Halalkalibacter</taxon>
    </lineage>
</organism>
<gene>
    <name evidence="3" type="ORF">JCM9152_1247</name>
</gene>
<dbReference type="CDD" id="cd01948">
    <property type="entry name" value="EAL"/>
    <property type="match status" value="1"/>
</dbReference>
<dbReference type="InterPro" id="IPR043128">
    <property type="entry name" value="Rev_trsase/Diguanyl_cyclase"/>
</dbReference>
<dbReference type="SMART" id="SM00267">
    <property type="entry name" value="GGDEF"/>
    <property type="match status" value="1"/>
</dbReference>
<dbReference type="STRING" id="1236971.JCM9152_1247"/>
<evidence type="ECO:0000259" key="2">
    <source>
        <dbReference type="PROSITE" id="PS50887"/>
    </source>
</evidence>
<dbReference type="Proteomes" id="UP000018895">
    <property type="component" value="Unassembled WGS sequence"/>
</dbReference>
<dbReference type="InterPro" id="IPR050706">
    <property type="entry name" value="Cyclic-di-GMP_PDE-like"/>
</dbReference>
<dbReference type="GO" id="GO:0071111">
    <property type="term" value="F:cyclic-guanylate-specific phosphodiesterase activity"/>
    <property type="evidence" value="ECO:0007669"/>
    <property type="project" value="InterPro"/>
</dbReference>
<dbReference type="CDD" id="cd01949">
    <property type="entry name" value="GGDEF"/>
    <property type="match status" value="1"/>
</dbReference>
<protein>
    <submittedName>
        <fullName evidence="3">Diguanylate cyclase/phosphodiesterase</fullName>
    </submittedName>
</protein>
<sequence length="803" mass="92865">MFELFSYDEEKQSIIECIQQQQTSSQYFKQMTISLNHEEKKVDINVIPIDGHDNVAFFIVMKDMTSLLQTKQLFEYQSYILQRFLQSTELNEALRNVVTILEQKSDCMYSIMIYDQKSESLSYAAGQSIPNVFVQMVDGIKIGRTIGTCGPAILDKKTVISENIEQCSNWEKFKTIALECNIKSCWSTPILLSNGEVIGTFVAYHSIVAKPTTFDYRFMESVAGVIGMGMSYFNNMQNTLKRERAQELLAEQTSDFMCIINHDYTISYQTSASHLFFPFELETLCDLTAAMTQEERKQLKEIIDQMFSGLLTHRDMLFTKRNDGRNHIYRIHLSAMQIESVIQGIVVSLQNVTEEMELKDYVEQLTSTDALTKLPNRKKLQSYLRELTRQKASFYIALLDCLKLSRINESYGHQIGDEFLVQLSTYLLNLENERIRVFRSSGDEFYLVIKAEDELTVRSYLNKVIAFFANTSVVRTQTLHMNCNIGVVQYKGESLTVEELFKRCETTLAYAKRHGANMLVFYHDQMKSSYEEIMIETELYHAIEKEELTLYYQPLVSVHTREVMSVEALIRWSHSKMGFIPPDQFIPIAEENGFIRVLGDWIIEQVCKQLWQWDQEGFVMPKVSINLSYEQLKSDDFVSRVFTHLKTYNISGKRLAFEVTERILVEVSAETMQKVHAIREAGITLAVDDFGVGYSSLSYIERFPVDTIKLDKVFVNEIPIPDKKLAIIKAVFHLCELLNIQIVVEGIESIEQLNQIPIHLEASIQGYFFAKPQTASELMKNMNEIKQLVYLAASKLEEREYRY</sequence>
<dbReference type="InterPro" id="IPR000160">
    <property type="entry name" value="GGDEF_dom"/>
</dbReference>
<keyword evidence="4" id="KW-1185">Reference proteome</keyword>